<sequence>MNWKRRARRGLSLFSHAVGYDSIERPDGKRVRRLWFDPPDSVAIVARAGDDLVLIEEYRPRLGKTMLSCPAGRIDSGESFERAAKRELREETGYEAGNVQLLETYYPTAGMRKRRGIVFAEDLTPGNQRLEPDEFIEVRTVPVAEAIEAVHAGPICGWSLPPLLVAQEEGLL</sequence>
<name>A0AAV3UMQ8_9EURY</name>
<dbReference type="PANTHER" id="PTHR11839">
    <property type="entry name" value="UDP/ADP-SUGAR PYROPHOSPHATASE"/>
    <property type="match status" value="1"/>
</dbReference>
<dbReference type="GeneID" id="68613940"/>
<dbReference type="InterPro" id="IPR015797">
    <property type="entry name" value="NUDIX_hydrolase-like_dom_sf"/>
</dbReference>
<evidence type="ECO:0000313" key="5">
    <source>
        <dbReference type="Proteomes" id="UP001501729"/>
    </source>
</evidence>
<evidence type="ECO:0000256" key="2">
    <source>
        <dbReference type="ARBA" id="ARBA00022801"/>
    </source>
</evidence>
<gene>
    <name evidence="4" type="ORF">GCM10025751_41750</name>
</gene>
<evidence type="ECO:0000259" key="3">
    <source>
        <dbReference type="PROSITE" id="PS51462"/>
    </source>
</evidence>
<accession>A0AAV3UMQ8</accession>
<dbReference type="PROSITE" id="PS00893">
    <property type="entry name" value="NUDIX_BOX"/>
    <property type="match status" value="1"/>
</dbReference>
<dbReference type="Pfam" id="PF00293">
    <property type="entry name" value="NUDIX"/>
    <property type="match status" value="1"/>
</dbReference>
<proteinExistence type="predicted"/>
<dbReference type="InterPro" id="IPR000086">
    <property type="entry name" value="NUDIX_hydrolase_dom"/>
</dbReference>
<comment type="caution">
    <text evidence="4">The sequence shown here is derived from an EMBL/GenBank/DDBJ whole genome shotgun (WGS) entry which is preliminary data.</text>
</comment>
<evidence type="ECO:0000256" key="1">
    <source>
        <dbReference type="ARBA" id="ARBA00001946"/>
    </source>
</evidence>
<dbReference type="CDD" id="cd03424">
    <property type="entry name" value="NUDIX_ADPRase_Nudt5_UGPPase_Nudt14"/>
    <property type="match status" value="1"/>
</dbReference>
<dbReference type="GO" id="GO:0016462">
    <property type="term" value="F:pyrophosphatase activity"/>
    <property type="evidence" value="ECO:0007669"/>
    <property type="project" value="UniProtKB-ARBA"/>
</dbReference>
<dbReference type="PROSITE" id="PS51462">
    <property type="entry name" value="NUDIX"/>
    <property type="match status" value="1"/>
</dbReference>
<organism evidence="4 5">
    <name type="scientific">Haladaptatus pallidirubidus</name>
    <dbReference type="NCBI Taxonomy" id="1008152"/>
    <lineage>
        <taxon>Archaea</taxon>
        <taxon>Methanobacteriati</taxon>
        <taxon>Methanobacteriota</taxon>
        <taxon>Stenosarchaea group</taxon>
        <taxon>Halobacteria</taxon>
        <taxon>Halobacteriales</taxon>
        <taxon>Haladaptataceae</taxon>
        <taxon>Haladaptatus</taxon>
    </lineage>
</organism>
<keyword evidence="5" id="KW-1185">Reference proteome</keyword>
<dbReference type="Proteomes" id="UP001501729">
    <property type="component" value="Unassembled WGS sequence"/>
</dbReference>
<dbReference type="GO" id="GO:0006753">
    <property type="term" value="P:nucleoside phosphate metabolic process"/>
    <property type="evidence" value="ECO:0007669"/>
    <property type="project" value="TreeGrafter"/>
</dbReference>
<dbReference type="PRINTS" id="PR00502">
    <property type="entry name" value="NUDIXFAMILY"/>
</dbReference>
<reference evidence="4 5" key="1">
    <citation type="journal article" date="2019" name="Int. J. Syst. Evol. Microbiol.">
        <title>The Global Catalogue of Microorganisms (GCM) 10K type strain sequencing project: providing services to taxonomists for standard genome sequencing and annotation.</title>
        <authorList>
            <consortium name="The Broad Institute Genomics Platform"/>
            <consortium name="The Broad Institute Genome Sequencing Center for Infectious Disease"/>
            <person name="Wu L."/>
            <person name="Ma J."/>
        </authorList>
    </citation>
    <scope>NUCLEOTIDE SEQUENCE [LARGE SCALE GENOMIC DNA]</scope>
    <source>
        <strain evidence="4 5">JCM 17504</strain>
    </source>
</reference>
<feature type="domain" description="Nudix hydrolase" evidence="3">
    <location>
        <begin position="35"/>
        <end position="163"/>
    </location>
</feature>
<dbReference type="GO" id="GO:0019693">
    <property type="term" value="P:ribose phosphate metabolic process"/>
    <property type="evidence" value="ECO:0007669"/>
    <property type="project" value="TreeGrafter"/>
</dbReference>
<dbReference type="InterPro" id="IPR020476">
    <property type="entry name" value="Nudix_hydrolase"/>
</dbReference>
<dbReference type="AlphaFoldDB" id="A0AAV3UMQ8"/>
<comment type="cofactor">
    <cofactor evidence="1">
        <name>Mg(2+)</name>
        <dbReference type="ChEBI" id="CHEBI:18420"/>
    </cofactor>
</comment>
<dbReference type="PANTHER" id="PTHR11839:SF18">
    <property type="entry name" value="NUDIX HYDROLASE DOMAIN-CONTAINING PROTEIN"/>
    <property type="match status" value="1"/>
</dbReference>
<dbReference type="SUPFAM" id="SSF55811">
    <property type="entry name" value="Nudix"/>
    <property type="match status" value="1"/>
</dbReference>
<dbReference type="InterPro" id="IPR020084">
    <property type="entry name" value="NUDIX_hydrolase_CS"/>
</dbReference>
<protein>
    <submittedName>
        <fullName evidence="4">NUDIX hydrolase</fullName>
    </submittedName>
</protein>
<evidence type="ECO:0000313" key="4">
    <source>
        <dbReference type="EMBL" id="GAA5058563.1"/>
    </source>
</evidence>
<dbReference type="RefSeq" id="WP_227773716.1">
    <property type="nucleotide sequence ID" value="NZ_BAABKX010000015.1"/>
</dbReference>
<keyword evidence="2 4" id="KW-0378">Hydrolase</keyword>
<dbReference type="Gene3D" id="3.90.79.10">
    <property type="entry name" value="Nucleoside Triphosphate Pyrophosphohydrolase"/>
    <property type="match status" value="1"/>
</dbReference>
<dbReference type="EMBL" id="BAABKX010000015">
    <property type="protein sequence ID" value="GAA5058563.1"/>
    <property type="molecule type" value="Genomic_DNA"/>
</dbReference>